<reference evidence="1" key="1">
    <citation type="submission" date="2019-10" db="EMBL/GenBank/DDBJ databases">
        <title>Conservation and host-specific expression of non-tandemly repeated heterogenous ribosome RNA gene in arbuscular mycorrhizal fungi.</title>
        <authorList>
            <person name="Maeda T."/>
            <person name="Kobayashi Y."/>
            <person name="Nakagawa T."/>
            <person name="Ezawa T."/>
            <person name="Yamaguchi K."/>
            <person name="Bino T."/>
            <person name="Nishimoto Y."/>
            <person name="Shigenobu S."/>
            <person name="Kawaguchi M."/>
        </authorList>
    </citation>
    <scope>NUCLEOTIDE SEQUENCE</scope>
    <source>
        <strain evidence="1">HR1</strain>
    </source>
</reference>
<dbReference type="EMBL" id="BLAL01000196">
    <property type="protein sequence ID" value="GES90764.1"/>
    <property type="molecule type" value="Genomic_DNA"/>
</dbReference>
<sequence>MSGRLRLRLVGVTSILSGGKGTANIWTSFCFAFVNKEYTLYHKRIIIVGSFILSSSSSKSRTSTKHIRIFLTKFEYGTAIIDSLIEFSSLSVNLISVRPMLLSGGIWTGDESAADLAPYPYAANIMTLRSSEFRPLLKQLEFFHTVLPIRTILCQQSSSTPHKMYHIRISFPKKTPIAMKLVLL</sequence>
<protein>
    <submittedName>
        <fullName evidence="1">Uncharacterized protein</fullName>
    </submittedName>
</protein>
<dbReference type="Proteomes" id="UP000615446">
    <property type="component" value="Unassembled WGS sequence"/>
</dbReference>
<evidence type="ECO:0000313" key="1">
    <source>
        <dbReference type="EMBL" id="GES90764.1"/>
    </source>
</evidence>
<dbReference type="AlphaFoldDB" id="A0A8H3LSZ7"/>
<accession>A0A8H3LSZ7</accession>
<gene>
    <name evidence="1" type="ORF">RCL2_001759300</name>
</gene>
<name>A0A8H3LSZ7_9GLOM</name>
<comment type="caution">
    <text evidence="1">The sequence shown here is derived from an EMBL/GenBank/DDBJ whole genome shotgun (WGS) entry which is preliminary data.</text>
</comment>
<evidence type="ECO:0000313" key="2">
    <source>
        <dbReference type="Proteomes" id="UP000615446"/>
    </source>
</evidence>
<proteinExistence type="predicted"/>
<organism evidence="1 2">
    <name type="scientific">Rhizophagus clarus</name>
    <dbReference type="NCBI Taxonomy" id="94130"/>
    <lineage>
        <taxon>Eukaryota</taxon>
        <taxon>Fungi</taxon>
        <taxon>Fungi incertae sedis</taxon>
        <taxon>Mucoromycota</taxon>
        <taxon>Glomeromycotina</taxon>
        <taxon>Glomeromycetes</taxon>
        <taxon>Glomerales</taxon>
        <taxon>Glomeraceae</taxon>
        <taxon>Rhizophagus</taxon>
    </lineage>
</organism>